<proteinExistence type="predicted"/>
<feature type="non-terminal residue" evidence="1">
    <location>
        <position position="56"/>
    </location>
</feature>
<accession>A0ABN9R1N0</accession>
<dbReference type="EMBL" id="CAUYUJ010005081">
    <property type="protein sequence ID" value="CAK0812210.1"/>
    <property type="molecule type" value="Genomic_DNA"/>
</dbReference>
<name>A0ABN9R1N0_9DINO</name>
<sequence>ESETSAREDVDGRGRPEFSVFASMLLREWSWGKLYGAEVQRCALAAYKDGLASYSE</sequence>
<evidence type="ECO:0000313" key="1">
    <source>
        <dbReference type="EMBL" id="CAK0812210.1"/>
    </source>
</evidence>
<feature type="non-terminal residue" evidence="1">
    <location>
        <position position="1"/>
    </location>
</feature>
<gene>
    <name evidence="1" type="ORF">PCOR1329_LOCUS16548</name>
</gene>
<organism evidence="1 2">
    <name type="scientific">Prorocentrum cordatum</name>
    <dbReference type="NCBI Taxonomy" id="2364126"/>
    <lineage>
        <taxon>Eukaryota</taxon>
        <taxon>Sar</taxon>
        <taxon>Alveolata</taxon>
        <taxon>Dinophyceae</taxon>
        <taxon>Prorocentrales</taxon>
        <taxon>Prorocentraceae</taxon>
        <taxon>Prorocentrum</taxon>
    </lineage>
</organism>
<protein>
    <submittedName>
        <fullName evidence="1">Uncharacterized protein</fullName>
    </submittedName>
</protein>
<reference evidence="1" key="1">
    <citation type="submission" date="2023-10" db="EMBL/GenBank/DDBJ databases">
        <authorList>
            <person name="Chen Y."/>
            <person name="Shah S."/>
            <person name="Dougan E. K."/>
            <person name="Thang M."/>
            <person name="Chan C."/>
        </authorList>
    </citation>
    <scope>NUCLEOTIDE SEQUENCE [LARGE SCALE GENOMIC DNA]</scope>
</reference>
<dbReference type="Proteomes" id="UP001189429">
    <property type="component" value="Unassembled WGS sequence"/>
</dbReference>
<evidence type="ECO:0000313" key="2">
    <source>
        <dbReference type="Proteomes" id="UP001189429"/>
    </source>
</evidence>
<comment type="caution">
    <text evidence="1">The sequence shown here is derived from an EMBL/GenBank/DDBJ whole genome shotgun (WGS) entry which is preliminary data.</text>
</comment>
<keyword evidence="2" id="KW-1185">Reference proteome</keyword>